<proteinExistence type="predicted"/>
<dbReference type="Proteomes" id="UP000621540">
    <property type="component" value="Unassembled WGS sequence"/>
</dbReference>
<dbReference type="Pfam" id="PF00535">
    <property type="entry name" value="Glycos_transf_2"/>
    <property type="match status" value="1"/>
</dbReference>
<accession>A0ABR7I9L5</accession>
<dbReference type="SUPFAM" id="SSF53448">
    <property type="entry name" value="Nucleotide-diphospho-sugar transferases"/>
    <property type="match status" value="1"/>
</dbReference>
<dbReference type="EMBL" id="JACOQH010000003">
    <property type="protein sequence ID" value="MBC5753641.1"/>
    <property type="molecule type" value="Genomic_DNA"/>
</dbReference>
<organism evidence="2 3">
    <name type="scientific">Roseburia yibonii</name>
    <dbReference type="NCBI Taxonomy" id="2763063"/>
    <lineage>
        <taxon>Bacteria</taxon>
        <taxon>Bacillati</taxon>
        <taxon>Bacillota</taxon>
        <taxon>Clostridia</taxon>
        <taxon>Lachnospirales</taxon>
        <taxon>Lachnospiraceae</taxon>
        <taxon>Roseburia</taxon>
    </lineage>
</organism>
<gene>
    <name evidence="2" type="ORF">H8Z76_06285</name>
</gene>
<dbReference type="InterPro" id="IPR001173">
    <property type="entry name" value="Glyco_trans_2-like"/>
</dbReference>
<protein>
    <submittedName>
        <fullName evidence="2">Glycosyltransferase</fullName>
    </submittedName>
</protein>
<dbReference type="Gene3D" id="3.90.550.10">
    <property type="entry name" value="Spore Coat Polysaccharide Biosynthesis Protein SpsA, Chain A"/>
    <property type="match status" value="1"/>
</dbReference>
<dbReference type="InterPro" id="IPR029044">
    <property type="entry name" value="Nucleotide-diphossugar_trans"/>
</dbReference>
<comment type="caution">
    <text evidence="2">The sequence shown here is derived from an EMBL/GenBank/DDBJ whole genome shotgun (WGS) entry which is preliminary data.</text>
</comment>
<keyword evidence="3" id="KW-1185">Reference proteome</keyword>
<feature type="domain" description="Glycosyltransferase 2-like" evidence="1">
    <location>
        <begin position="7"/>
        <end position="52"/>
    </location>
</feature>
<dbReference type="CDD" id="cd00761">
    <property type="entry name" value="Glyco_tranf_GTA_type"/>
    <property type="match status" value="1"/>
</dbReference>
<evidence type="ECO:0000259" key="1">
    <source>
        <dbReference type="Pfam" id="PF00535"/>
    </source>
</evidence>
<evidence type="ECO:0000313" key="3">
    <source>
        <dbReference type="Proteomes" id="UP000621540"/>
    </source>
</evidence>
<dbReference type="RefSeq" id="WP_186981968.1">
    <property type="nucleotide sequence ID" value="NZ_JACOQH010000003.1"/>
</dbReference>
<reference evidence="2 3" key="1">
    <citation type="submission" date="2020-08" db="EMBL/GenBank/DDBJ databases">
        <title>Genome public.</title>
        <authorList>
            <person name="Liu C."/>
            <person name="Sun Q."/>
        </authorList>
    </citation>
    <scope>NUCLEOTIDE SEQUENCE [LARGE SCALE GENOMIC DNA]</scope>
    <source>
        <strain evidence="2 3">BX0805</strain>
    </source>
</reference>
<evidence type="ECO:0000313" key="2">
    <source>
        <dbReference type="EMBL" id="MBC5753641.1"/>
    </source>
</evidence>
<name>A0ABR7I9L5_9FIRM</name>
<sequence length="52" mass="5901">MKVLLNVVIPFYNVEKYFKACLDSLINQTEAFDEFVRVNDGSTDDSGNIAKK</sequence>